<name>A0A5K8A504_9BACT</name>
<evidence type="ECO:0000313" key="2">
    <source>
        <dbReference type="Proteomes" id="UP000422108"/>
    </source>
</evidence>
<proteinExistence type="predicted"/>
<gene>
    <name evidence="1" type="ORF">DSCOOX_06140</name>
</gene>
<evidence type="ECO:0000313" key="1">
    <source>
        <dbReference type="EMBL" id="BBO87434.1"/>
    </source>
</evidence>
<dbReference type="AlphaFoldDB" id="A0A5K8A504"/>
<accession>A0A5K8A504</accession>
<reference evidence="1 2" key="1">
    <citation type="submission" date="2019-11" db="EMBL/GenBank/DDBJ databases">
        <title>Comparative genomics of hydrocarbon-degrading Desulfosarcina strains.</title>
        <authorList>
            <person name="Watanabe M."/>
            <person name="Kojima H."/>
            <person name="Fukui M."/>
        </authorList>
    </citation>
    <scope>NUCLEOTIDE SEQUENCE [LARGE SCALE GENOMIC DNA]</scope>
    <source>
        <strain evidence="2">oXyS1</strain>
    </source>
</reference>
<organism evidence="1 2">
    <name type="scientific">Desulfosarcina ovata subsp. ovata</name>
    <dbReference type="NCBI Taxonomy" id="2752305"/>
    <lineage>
        <taxon>Bacteria</taxon>
        <taxon>Pseudomonadati</taxon>
        <taxon>Thermodesulfobacteriota</taxon>
        <taxon>Desulfobacteria</taxon>
        <taxon>Desulfobacterales</taxon>
        <taxon>Desulfosarcinaceae</taxon>
        <taxon>Desulfosarcina</taxon>
    </lineage>
</organism>
<sequence length="71" mass="8222">MCMPAMSNRRLLYRAIYKFKRIRGGRQIGNRRLTCNPIRSRTQHTMQFIKEGTNAAGFASMHIPRPMLGIV</sequence>
<keyword evidence="2" id="KW-1185">Reference proteome</keyword>
<dbReference type="Proteomes" id="UP000422108">
    <property type="component" value="Chromosome"/>
</dbReference>
<dbReference type="EMBL" id="AP021879">
    <property type="protein sequence ID" value="BBO87434.1"/>
    <property type="molecule type" value="Genomic_DNA"/>
</dbReference>
<protein>
    <submittedName>
        <fullName evidence="1">Uncharacterized protein</fullName>
    </submittedName>
</protein>